<dbReference type="AlphaFoldDB" id="A0A396JSC0"/>
<comment type="caution">
    <text evidence="1">The sequence shown here is derived from an EMBL/GenBank/DDBJ whole genome shotgun (WGS) entry which is preliminary data.</text>
</comment>
<dbReference type="Proteomes" id="UP000265566">
    <property type="component" value="Chromosome 1"/>
</dbReference>
<evidence type="ECO:0000313" key="2">
    <source>
        <dbReference type="Proteomes" id="UP000265566"/>
    </source>
</evidence>
<protein>
    <recommendedName>
        <fullName evidence="3">Reverse transcriptase RNase H-like domain-containing protein</fullName>
    </recommendedName>
</protein>
<reference evidence="2" key="1">
    <citation type="journal article" date="2018" name="Nat. Plants">
        <title>Whole-genome landscape of Medicago truncatula symbiotic genes.</title>
        <authorList>
            <person name="Pecrix Y."/>
            <person name="Staton S.E."/>
            <person name="Sallet E."/>
            <person name="Lelandais-Briere C."/>
            <person name="Moreau S."/>
            <person name="Carrere S."/>
            <person name="Blein T."/>
            <person name="Jardinaud M.F."/>
            <person name="Latrasse D."/>
            <person name="Zouine M."/>
            <person name="Zahm M."/>
            <person name="Kreplak J."/>
            <person name="Mayjonade B."/>
            <person name="Satge C."/>
            <person name="Perez M."/>
            <person name="Cauet S."/>
            <person name="Marande W."/>
            <person name="Chantry-Darmon C."/>
            <person name="Lopez-Roques C."/>
            <person name="Bouchez O."/>
            <person name="Berard A."/>
            <person name="Debelle F."/>
            <person name="Munos S."/>
            <person name="Bendahmane A."/>
            <person name="Berges H."/>
            <person name="Niebel A."/>
            <person name="Buitink J."/>
            <person name="Frugier F."/>
            <person name="Benhamed M."/>
            <person name="Crespi M."/>
            <person name="Gouzy J."/>
            <person name="Gamas P."/>
        </authorList>
    </citation>
    <scope>NUCLEOTIDE SEQUENCE [LARGE SCALE GENOMIC DNA]</scope>
    <source>
        <strain evidence="2">cv. Jemalong A17</strain>
    </source>
</reference>
<name>A0A396JSC0_MEDTR</name>
<gene>
    <name evidence="1" type="ORF">MtrunA17_Chr1g0196681</name>
</gene>
<sequence length="66" mass="7338">MLNASTYIKELCVITHHIGSVKKWRSYLLGCKLVIHTDQHSLRTHDPSNPNSGAINLIDQVIGVLS</sequence>
<proteinExistence type="predicted"/>
<dbReference type="EMBL" id="PSQE01000001">
    <property type="protein sequence ID" value="RHN81219.1"/>
    <property type="molecule type" value="Genomic_DNA"/>
</dbReference>
<evidence type="ECO:0000313" key="1">
    <source>
        <dbReference type="EMBL" id="RHN81219.1"/>
    </source>
</evidence>
<dbReference type="Gramene" id="rna5231">
    <property type="protein sequence ID" value="RHN81219.1"/>
    <property type="gene ID" value="gene5231"/>
</dbReference>
<accession>A0A396JSC0</accession>
<evidence type="ECO:0008006" key="3">
    <source>
        <dbReference type="Google" id="ProtNLM"/>
    </source>
</evidence>
<organism evidence="1 2">
    <name type="scientific">Medicago truncatula</name>
    <name type="common">Barrel medic</name>
    <name type="synonym">Medicago tribuloides</name>
    <dbReference type="NCBI Taxonomy" id="3880"/>
    <lineage>
        <taxon>Eukaryota</taxon>
        <taxon>Viridiplantae</taxon>
        <taxon>Streptophyta</taxon>
        <taxon>Embryophyta</taxon>
        <taxon>Tracheophyta</taxon>
        <taxon>Spermatophyta</taxon>
        <taxon>Magnoliopsida</taxon>
        <taxon>eudicotyledons</taxon>
        <taxon>Gunneridae</taxon>
        <taxon>Pentapetalae</taxon>
        <taxon>rosids</taxon>
        <taxon>fabids</taxon>
        <taxon>Fabales</taxon>
        <taxon>Fabaceae</taxon>
        <taxon>Papilionoideae</taxon>
        <taxon>50 kb inversion clade</taxon>
        <taxon>NPAAA clade</taxon>
        <taxon>Hologalegina</taxon>
        <taxon>IRL clade</taxon>
        <taxon>Trifolieae</taxon>
        <taxon>Medicago</taxon>
    </lineage>
</organism>